<evidence type="ECO:0000313" key="6">
    <source>
        <dbReference type="EMBL" id="GAA0509784.1"/>
    </source>
</evidence>
<evidence type="ECO:0000313" key="7">
    <source>
        <dbReference type="Proteomes" id="UP001500729"/>
    </source>
</evidence>
<dbReference type="InterPro" id="IPR036390">
    <property type="entry name" value="WH_DNA-bd_sf"/>
</dbReference>
<organism evidence="6 7">
    <name type="scientific">Saccharopolyspora erythraea</name>
    <name type="common">Streptomyces erythraeus</name>
    <dbReference type="NCBI Taxonomy" id="1836"/>
    <lineage>
        <taxon>Bacteria</taxon>
        <taxon>Bacillati</taxon>
        <taxon>Actinomycetota</taxon>
        <taxon>Actinomycetes</taxon>
        <taxon>Pseudonocardiales</taxon>
        <taxon>Pseudonocardiaceae</taxon>
        <taxon>Saccharopolyspora</taxon>
    </lineage>
</organism>
<dbReference type="InterPro" id="IPR005119">
    <property type="entry name" value="LysR_subst-bd"/>
</dbReference>
<evidence type="ECO:0000256" key="4">
    <source>
        <dbReference type="ARBA" id="ARBA00023163"/>
    </source>
</evidence>
<dbReference type="Gene3D" id="1.10.10.10">
    <property type="entry name" value="Winged helix-like DNA-binding domain superfamily/Winged helix DNA-binding domain"/>
    <property type="match status" value="1"/>
</dbReference>
<reference evidence="7" key="1">
    <citation type="journal article" date="2019" name="Int. J. Syst. Evol. Microbiol.">
        <title>The Global Catalogue of Microorganisms (GCM) 10K type strain sequencing project: providing services to taxonomists for standard genome sequencing and annotation.</title>
        <authorList>
            <consortium name="The Broad Institute Genomics Platform"/>
            <consortium name="The Broad Institute Genome Sequencing Center for Infectious Disease"/>
            <person name="Wu L."/>
            <person name="Ma J."/>
        </authorList>
    </citation>
    <scope>NUCLEOTIDE SEQUENCE [LARGE SCALE GENOMIC DNA]</scope>
    <source>
        <strain evidence="7">JCM 10303</strain>
    </source>
</reference>
<accession>A0ABP3LZ48</accession>
<dbReference type="SUPFAM" id="SSF46785">
    <property type="entry name" value="Winged helix' DNA-binding domain"/>
    <property type="match status" value="1"/>
</dbReference>
<proteinExistence type="inferred from homology"/>
<evidence type="ECO:0000256" key="3">
    <source>
        <dbReference type="ARBA" id="ARBA00023125"/>
    </source>
</evidence>
<dbReference type="InterPro" id="IPR000847">
    <property type="entry name" value="LysR_HTH_N"/>
</dbReference>
<evidence type="ECO:0000256" key="1">
    <source>
        <dbReference type="ARBA" id="ARBA00009437"/>
    </source>
</evidence>
<dbReference type="EMBL" id="BAAAGS010000002">
    <property type="protein sequence ID" value="GAA0509784.1"/>
    <property type="molecule type" value="Genomic_DNA"/>
</dbReference>
<keyword evidence="3" id="KW-0238">DNA-binding</keyword>
<sequence>MPGARLVRAFAWICDVDLLRHLSFFVAVAEEGHFGYAADRLGMTQPPLSQGIQRLEARLGVVLLTRGSRGAQLTTAGAALLPRARDLLANAEGFTAEAERLRESRGALRVGVVAALSDWHVAAVTTQLRTCAPDPNPRTVITTTASTAELVDAVGSGGLDCAAVHHPALIGSLECGAIIKVTRWLLVPADHPAADAAKPSLRSLKGLACATAPRSHGTAAFDLLVDTLRGKGLDPAFLPAAHDRDAVMAVAAGRAFALTTDPLLRVPGVACVPIPGDDLALRVRLVWSEAGAPEPVRAAFEAALRRERS</sequence>
<comment type="caution">
    <text evidence="6">The sequence shown here is derived from an EMBL/GenBank/DDBJ whole genome shotgun (WGS) entry which is preliminary data.</text>
</comment>
<evidence type="ECO:0000256" key="2">
    <source>
        <dbReference type="ARBA" id="ARBA00023015"/>
    </source>
</evidence>
<feature type="domain" description="HTH lysR-type" evidence="5">
    <location>
        <begin position="17"/>
        <end position="74"/>
    </location>
</feature>
<gene>
    <name evidence="6" type="ORF">GCM10009533_05770</name>
</gene>
<dbReference type="PRINTS" id="PR00039">
    <property type="entry name" value="HTHLYSR"/>
</dbReference>
<dbReference type="Proteomes" id="UP001500729">
    <property type="component" value="Unassembled WGS sequence"/>
</dbReference>
<dbReference type="Gene3D" id="3.40.190.10">
    <property type="entry name" value="Periplasmic binding protein-like II"/>
    <property type="match status" value="2"/>
</dbReference>
<name>A0ABP3LZ48_SACER</name>
<dbReference type="Pfam" id="PF03466">
    <property type="entry name" value="LysR_substrate"/>
    <property type="match status" value="1"/>
</dbReference>
<dbReference type="PANTHER" id="PTHR30346">
    <property type="entry name" value="TRANSCRIPTIONAL DUAL REGULATOR HCAR-RELATED"/>
    <property type="match status" value="1"/>
</dbReference>
<keyword evidence="7" id="KW-1185">Reference proteome</keyword>
<protein>
    <submittedName>
        <fullName evidence="6">LysR substrate-binding domain-containing protein</fullName>
    </submittedName>
</protein>
<dbReference type="SUPFAM" id="SSF53850">
    <property type="entry name" value="Periplasmic binding protein-like II"/>
    <property type="match status" value="1"/>
</dbReference>
<keyword evidence="4" id="KW-0804">Transcription</keyword>
<keyword evidence="2" id="KW-0805">Transcription regulation</keyword>
<evidence type="ECO:0000259" key="5">
    <source>
        <dbReference type="PROSITE" id="PS50931"/>
    </source>
</evidence>
<dbReference type="PANTHER" id="PTHR30346:SF17">
    <property type="entry name" value="LYSR FAMILY TRANSCRIPTIONAL REGULATOR"/>
    <property type="match status" value="1"/>
</dbReference>
<comment type="similarity">
    <text evidence="1">Belongs to the LysR transcriptional regulatory family.</text>
</comment>
<dbReference type="PROSITE" id="PS50931">
    <property type="entry name" value="HTH_LYSR"/>
    <property type="match status" value="1"/>
</dbReference>
<dbReference type="InterPro" id="IPR036388">
    <property type="entry name" value="WH-like_DNA-bd_sf"/>
</dbReference>
<dbReference type="Pfam" id="PF00126">
    <property type="entry name" value="HTH_1"/>
    <property type="match status" value="1"/>
</dbReference>